<dbReference type="PANTHER" id="PTHR43390">
    <property type="entry name" value="SIGNAL PEPTIDASE I"/>
    <property type="match status" value="1"/>
</dbReference>
<reference evidence="7 8" key="1">
    <citation type="submission" date="2019-10" db="EMBL/GenBank/DDBJ databases">
        <title>Actinomadura rubteroloni sp. nov. and Actinomadura macrotermitis sp. nov., isolated from the gut of fungus growing-termite Macrotermes natalensis.</title>
        <authorList>
            <person name="Benndorf R."/>
            <person name="Martin K."/>
            <person name="Kuefner M."/>
            <person name="De Beer W."/>
            <person name="Kaster A.-K."/>
            <person name="Vollmers J."/>
            <person name="Poulsen M."/>
            <person name="Beemelmanns C."/>
        </authorList>
    </citation>
    <scope>NUCLEOTIDE SEQUENCE [LARGE SCALE GENOMIC DNA]</scope>
    <source>
        <strain evidence="7 8">RB68</strain>
    </source>
</reference>
<proteinExistence type="inferred from homology"/>
<name>A0A7K0BTP8_9ACTN</name>
<dbReference type="InterPro" id="IPR019756">
    <property type="entry name" value="Pept_S26A_signal_pept_1_Ser-AS"/>
</dbReference>
<dbReference type="PRINTS" id="PR00727">
    <property type="entry name" value="LEADERPTASE"/>
</dbReference>
<keyword evidence="3" id="KW-0645">Protease</keyword>
<feature type="active site" evidence="5">
    <location>
        <position position="85"/>
    </location>
</feature>
<dbReference type="EMBL" id="WEGH01000002">
    <property type="protein sequence ID" value="MQY04565.1"/>
    <property type="molecule type" value="Genomic_DNA"/>
</dbReference>
<comment type="similarity">
    <text evidence="2">Belongs to the peptidase S26 family.</text>
</comment>
<dbReference type="AlphaFoldDB" id="A0A7K0BTP8"/>
<comment type="caution">
    <text evidence="7">The sequence shown here is derived from an EMBL/GenBank/DDBJ whole genome shotgun (WGS) entry which is preliminary data.</text>
</comment>
<dbReference type="PROSITE" id="PS00501">
    <property type="entry name" value="SPASE_I_1"/>
    <property type="match status" value="1"/>
</dbReference>
<dbReference type="InterPro" id="IPR036286">
    <property type="entry name" value="LexA/Signal_pep-like_sf"/>
</dbReference>
<accession>A0A7K0BTP8</accession>
<dbReference type="GO" id="GO:0005886">
    <property type="term" value="C:plasma membrane"/>
    <property type="evidence" value="ECO:0007669"/>
    <property type="project" value="UniProtKB-SubCell"/>
</dbReference>
<protein>
    <recommendedName>
        <fullName evidence="6">Peptidase S26 domain-containing protein</fullName>
    </recommendedName>
</protein>
<dbReference type="GO" id="GO:0006465">
    <property type="term" value="P:signal peptide processing"/>
    <property type="evidence" value="ECO:0007669"/>
    <property type="project" value="InterPro"/>
</dbReference>
<evidence type="ECO:0000256" key="4">
    <source>
        <dbReference type="ARBA" id="ARBA00022801"/>
    </source>
</evidence>
<dbReference type="GO" id="GO:0004252">
    <property type="term" value="F:serine-type endopeptidase activity"/>
    <property type="evidence" value="ECO:0007669"/>
    <property type="project" value="InterPro"/>
</dbReference>
<keyword evidence="8" id="KW-1185">Reference proteome</keyword>
<feature type="domain" description="Peptidase S26" evidence="6">
    <location>
        <begin position="20"/>
        <end position="94"/>
    </location>
</feature>
<dbReference type="Pfam" id="PF10502">
    <property type="entry name" value="Peptidase_S26"/>
    <property type="match status" value="2"/>
</dbReference>
<evidence type="ECO:0000259" key="6">
    <source>
        <dbReference type="Pfam" id="PF10502"/>
    </source>
</evidence>
<dbReference type="SUPFAM" id="SSF51306">
    <property type="entry name" value="LexA/Signal peptidase"/>
    <property type="match status" value="1"/>
</dbReference>
<dbReference type="OrthoDB" id="5518017at2"/>
<dbReference type="CDD" id="cd06462">
    <property type="entry name" value="Peptidase_S24_S26"/>
    <property type="match status" value="1"/>
</dbReference>
<keyword evidence="4" id="KW-0378">Hydrolase</keyword>
<dbReference type="Gene3D" id="2.10.109.10">
    <property type="entry name" value="Umud Fragment, subunit A"/>
    <property type="match status" value="1"/>
</dbReference>
<organism evidence="7 8">
    <name type="scientific">Actinomadura macrotermitis</name>
    <dbReference type="NCBI Taxonomy" id="2585200"/>
    <lineage>
        <taxon>Bacteria</taxon>
        <taxon>Bacillati</taxon>
        <taxon>Actinomycetota</taxon>
        <taxon>Actinomycetes</taxon>
        <taxon>Streptosporangiales</taxon>
        <taxon>Thermomonosporaceae</taxon>
        <taxon>Actinomadura</taxon>
    </lineage>
</organism>
<evidence type="ECO:0000313" key="7">
    <source>
        <dbReference type="EMBL" id="MQY04565.1"/>
    </source>
</evidence>
<sequence length="150" mass="15523">MKRISTWLLGGAGAAAAAGVLMARGRLVVVTISGTSMMPTLRDGDRVLARRRSLGRLRRGDVVVLEPPADGPYLPGPGGPSWNVKRVAALPGDRLPPGVPGPADGTVPPGALAVLGDNPDSVDSRQRGLFPGDRLLGVVVRRLNITSRPG</sequence>
<evidence type="ECO:0000313" key="8">
    <source>
        <dbReference type="Proteomes" id="UP000487268"/>
    </source>
</evidence>
<evidence type="ECO:0000256" key="1">
    <source>
        <dbReference type="ARBA" id="ARBA00004401"/>
    </source>
</evidence>
<evidence type="ECO:0000256" key="5">
    <source>
        <dbReference type="PIRSR" id="PIRSR600223-1"/>
    </source>
</evidence>
<dbReference type="RefSeq" id="WP_153532772.1">
    <property type="nucleotide sequence ID" value="NZ_WEGH01000002.1"/>
</dbReference>
<feature type="domain" description="Peptidase S26" evidence="6">
    <location>
        <begin position="105"/>
        <end position="140"/>
    </location>
</feature>
<evidence type="ECO:0000256" key="3">
    <source>
        <dbReference type="ARBA" id="ARBA00022670"/>
    </source>
</evidence>
<feature type="active site" evidence="5">
    <location>
        <position position="36"/>
    </location>
</feature>
<dbReference type="InterPro" id="IPR019533">
    <property type="entry name" value="Peptidase_S26"/>
</dbReference>
<dbReference type="Proteomes" id="UP000487268">
    <property type="component" value="Unassembled WGS sequence"/>
</dbReference>
<dbReference type="InterPro" id="IPR000223">
    <property type="entry name" value="Pept_S26A_signal_pept_1"/>
</dbReference>
<evidence type="ECO:0000256" key="2">
    <source>
        <dbReference type="ARBA" id="ARBA00009370"/>
    </source>
</evidence>
<gene>
    <name evidence="7" type="ORF">ACRB68_26200</name>
</gene>
<comment type="subcellular location">
    <subcellularLocation>
        <location evidence="1">Cell membrane</location>
        <topology evidence="1">Single-pass type II membrane protein</topology>
    </subcellularLocation>
</comment>
<dbReference type="PANTHER" id="PTHR43390:SF1">
    <property type="entry name" value="CHLOROPLAST PROCESSING PEPTIDASE"/>
    <property type="match status" value="1"/>
</dbReference>